<feature type="region of interest" description="Disordered" evidence="1">
    <location>
        <begin position="304"/>
        <end position="358"/>
    </location>
</feature>
<evidence type="ECO:0000256" key="1">
    <source>
        <dbReference type="SAM" id="MobiDB-lite"/>
    </source>
</evidence>
<evidence type="ECO:0008006" key="4">
    <source>
        <dbReference type="Google" id="ProtNLM"/>
    </source>
</evidence>
<dbReference type="RefSeq" id="WP_377342579.1">
    <property type="nucleotide sequence ID" value="NZ_JBHLUE010000020.1"/>
</dbReference>
<sequence>MTDPTTPVSRQGYPPTSATYGQPVDPGYPADTTVDTGAGVDGSTREQVTEQGKQVGQHAAQAGGEVAQTAKQEGREVAHEAKAQARDLLGEAKGQLHGQARQQQQRAASGLRGIGAELRSMTDRSESAGPATELVRQASGRIDGVADWLENREPGHLVEDVRGYARQHPLAFLAGAAVLGVLAGRLTKNVAAASNGGSGSAGQGGGYNAAGAGYNGSGAGYTAGSGAGYTAGSGAGYTAGSGAGYGGAGYSEAARPAGMPTPTFEEPVPGGGVYSSNAAGASYAPGTAAGYAGAPETGAGYADAGGTVGGTGYEPTVPTGYENPPAGGQAGYGAEPTGYGPADEGRYGDGTDAQGRRA</sequence>
<dbReference type="EMBL" id="JBHLUE010000020">
    <property type="protein sequence ID" value="MFC0567287.1"/>
    <property type="molecule type" value="Genomic_DNA"/>
</dbReference>
<name>A0ABV6P2M7_9ACTN</name>
<comment type="caution">
    <text evidence="2">The sequence shown here is derived from an EMBL/GenBank/DDBJ whole genome shotgun (WGS) entry which is preliminary data.</text>
</comment>
<feature type="compositionally biased region" description="Polar residues" evidence="1">
    <location>
        <begin position="1"/>
        <end position="20"/>
    </location>
</feature>
<gene>
    <name evidence="2" type="ORF">ACFFHU_24500</name>
</gene>
<feature type="region of interest" description="Disordered" evidence="1">
    <location>
        <begin position="1"/>
        <end position="73"/>
    </location>
</feature>
<dbReference type="Proteomes" id="UP001589894">
    <property type="component" value="Unassembled WGS sequence"/>
</dbReference>
<proteinExistence type="predicted"/>
<reference evidence="2 3" key="1">
    <citation type="submission" date="2024-09" db="EMBL/GenBank/DDBJ databases">
        <authorList>
            <person name="Sun Q."/>
            <person name="Mori K."/>
        </authorList>
    </citation>
    <scope>NUCLEOTIDE SEQUENCE [LARGE SCALE GENOMIC DNA]</scope>
    <source>
        <strain evidence="2 3">TBRC 2205</strain>
    </source>
</reference>
<accession>A0ABV6P2M7</accession>
<protein>
    <recommendedName>
        <fullName evidence="4">DUF3618 domain-containing protein</fullName>
    </recommendedName>
</protein>
<evidence type="ECO:0000313" key="3">
    <source>
        <dbReference type="Proteomes" id="UP001589894"/>
    </source>
</evidence>
<keyword evidence="3" id="KW-1185">Reference proteome</keyword>
<evidence type="ECO:0000313" key="2">
    <source>
        <dbReference type="EMBL" id="MFC0567287.1"/>
    </source>
</evidence>
<organism evidence="2 3">
    <name type="scientific">Plantactinospora siamensis</name>
    <dbReference type="NCBI Taxonomy" id="555372"/>
    <lineage>
        <taxon>Bacteria</taxon>
        <taxon>Bacillati</taxon>
        <taxon>Actinomycetota</taxon>
        <taxon>Actinomycetes</taxon>
        <taxon>Micromonosporales</taxon>
        <taxon>Micromonosporaceae</taxon>
        <taxon>Plantactinospora</taxon>
    </lineage>
</organism>